<accession>A0ABX1M0Y9</accession>
<proteinExistence type="predicted"/>
<gene>
    <name evidence="3" type="ORF">HC246_23305</name>
</gene>
<dbReference type="InterPro" id="IPR029016">
    <property type="entry name" value="GAF-like_dom_sf"/>
</dbReference>
<dbReference type="InterPro" id="IPR003018">
    <property type="entry name" value="GAF"/>
</dbReference>
<evidence type="ECO:0000313" key="4">
    <source>
        <dbReference type="Proteomes" id="UP000738376"/>
    </source>
</evidence>
<dbReference type="Pfam" id="PF01590">
    <property type="entry name" value="GAF"/>
    <property type="match status" value="1"/>
</dbReference>
<dbReference type="EMBL" id="JAAVJL010000004">
    <property type="protein sequence ID" value="NMF60870.1"/>
    <property type="molecule type" value="Genomic_DNA"/>
</dbReference>
<evidence type="ECO:0000256" key="1">
    <source>
        <dbReference type="SAM" id="Coils"/>
    </source>
</evidence>
<comment type="caution">
    <text evidence="3">The sequence shown here is derived from an EMBL/GenBank/DDBJ whole genome shotgun (WGS) entry which is preliminary data.</text>
</comment>
<feature type="domain" description="Phytochrome chromophore attachment site" evidence="2">
    <location>
        <begin position="28"/>
        <end position="169"/>
    </location>
</feature>
<keyword evidence="4" id="KW-1185">Reference proteome</keyword>
<evidence type="ECO:0000313" key="3">
    <source>
        <dbReference type="EMBL" id="NMF60870.1"/>
    </source>
</evidence>
<protein>
    <submittedName>
        <fullName evidence="3">GAF domain-containing protein</fullName>
    </submittedName>
</protein>
<dbReference type="PROSITE" id="PS50046">
    <property type="entry name" value="PHYTOCHROME_2"/>
    <property type="match status" value="1"/>
</dbReference>
<dbReference type="Gene3D" id="3.30.450.40">
    <property type="match status" value="1"/>
</dbReference>
<reference evidence="3 4" key="1">
    <citation type="submission" date="2020-03" db="EMBL/GenBank/DDBJ databases">
        <title>Draft Genome Sequence of 2-Methylisoborneol Producing Pseudanabaena yagii Strain GIHE-NHR1 Isolated from North Han River in South Korea.</title>
        <authorList>
            <person name="Jeong J."/>
        </authorList>
    </citation>
    <scope>NUCLEOTIDE SEQUENCE [LARGE SCALE GENOMIC DNA]</scope>
    <source>
        <strain evidence="3 4">GIHE-NHR1</strain>
    </source>
</reference>
<dbReference type="RefSeq" id="WP_169365804.1">
    <property type="nucleotide sequence ID" value="NZ_JAAVJL010000004.1"/>
</dbReference>
<dbReference type="SUPFAM" id="SSF55781">
    <property type="entry name" value="GAF domain-like"/>
    <property type="match status" value="1"/>
</dbReference>
<feature type="coiled-coil region" evidence="1">
    <location>
        <begin position="302"/>
        <end position="350"/>
    </location>
</feature>
<organism evidence="3 4">
    <name type="scientific">Pseudanabaena yagii GIHE-NHR1</name>
    <dbReference type="NCBI Taxonomy" id="2722753"/>
    <lineage>
        <taxon>Bacteria</taxon>
        <taxon>Bacillati</taxon>
        <taxon>Cyanobacteriota</taxon>
        <taxon>Cyanophyceae</taxon>
        <taxon>Pseudanabaenales</taxon>
        <taxon>Pseudanabaenaceae</taxon>
        <taxon>Pseudanabaena</taxon>
        <taxon>Pseudanabaena yagii</taxon>
    </lineage>
</organism>
<dbReference type="InterPro" id="IPR016132">
    <property type="entry name" value="Phyto_chromo_attachment"/>
</dbReference>
<keyword evidence="1" id="KW-0175">Coiled coil</keyword>
<evidence type="ECO:0000259" key="2">
    <source>
        <dbReference type="PROSITE" id="PS50046"/>
    </source>
</evidence>
<name>A0ABX1M0Y9_9CYAN</name>
<dbReference type="Proteomes" id="UP000738376">
    <property type="component" value="Unassembled WGS sequence"/>
</dbReference>
<sequence>MDEVFSSWDSRESMGVESIATAMFSSTSPEALLKVFLTSLGEKLASNRVAIYQFINKNEGKILVEAVSPNCPSIKNHIYPINYFGVDSTQSYPCDRPIILSDVAQITETWTVHQYWQRTQIKAMMSAPILLDESTSINQLWGLAVVQQCDRVRVWKDQEAEFLFKMSQVLSQCLQYWQLRLRSPAFSKLFFADEQYAGNENLDDQEEFVVKRVELYQDAEEIPTEIAVSGNFLISDDEDNEILDRINFKGSQSSINQAINLAMQRLDWKRENGSVQYDGYMDLDDVDVESLTLEDVLEDIHHNTTQDKVEYLQQRVQELTESLQQKLDEVEMLQQQIQELTDSQQKVRQILIDLQSENLSQKIKETAMQIYRSL</sequence>
<dbReference type="SMART" id="SM00065">
    <property type="entry name" value="GAF"/>
    <property type="match status" value="1"/>
</dbReference>